<proteinExistence type="predicted"/>
<accession>A0ACC3TW67</accession>
<dbReference type="EMBL" id="MU970042">
    <property type="protein sequence ID" value="KAK9325246.1"/>
    <property type="molecule type" value="Genomic_DNA"/>
</dbReference>
<gene>
    <name evidence="1" type="ORF">V1517DRAFT_315149</name>
</gene>
<dbReference type="Proteomes" id="UP001489719">
    <property type="component" value="Unassembled WGS sequence"/>
</dbReference>
<sequence length="387" mass="43923">MCGRYSMHLPLNVLRDRMREDGIELDEFMDDGENPYYPTNNVRPTTYRPAFYRTGDNGNEHVDGRVMRWGFVPSWSSEINKRDPPVINARSDNLGGRMWSTVFRRGGRCVVPADGYYEWLNLAKAKDGSSMASTSDRKAPYFVRSRDSSQLMYFAGLYSVAYLKSSTERLPSDEVETNRDQEERGESESAKKKLYSFTIVTTDATESMKFLHDRMPVILFAGTPEFDNWLNPKFQPVESLRLRNDDKEIAEKIVASKAEIYLSGPHAGKRIDEQKGSISQFIGSSALKKRNPKELGMEPEDTVKRRKQENRIAASAEPERETDKMATEESLQSEALLDIPTTAEVKEKLNGRSPQRTSPTKSKGVKKAAVAGPEQKNKITSFFVKRT</sequence>
<evidence type="ECO:0000313" key="1">
    <source>
        <dbReference type="EMBL" id="KAK9325246.1"/>
    </source>
</evidence>
<comment type="caution">
    <text evidence="1">The sequence shown here is derived from an EMBL/GenBank/DDBJ whole genome shotgun (WGS) entry which is preliminary data.</text>
</comment>
<name>A0ACC3TW67_9ASCO</name>
<evidence type="ECO:0000313" key="2">
    <source>
        <dbReference type="Proteomes" id="UP001489719"/>
    </source>
</evidence>
<protein>
    <submittedName>
        <fullName evidence="1">Uncharacterized protein</fullName>
    </submittedName>
</protein>
<keyword evidence="2" id="KW-1185">Reference proteome</keyword>
<reference evidence="2" key="1">
    <citation type="journal article" date="2024" name="Front. Bioeng. Biotechnol.">
        <title>Genome-scale model development and genomic sequencing of the oleaginous clade Lipomyces.</title>
        <authorList>
            <person name="Czajka J.J."/>
            <person name="Han Y."/>
            <person name="Kim J."/>
            <person name="Mondo S.J."/>
            <person name="Hofstad B.A."/>
            <person name="Robles A."/>
            <person name="Haridas S."/>
            <person name="Riley R."/>
            <person name="LaButti K."/>
            <person name="Pangilinan J."/>
            <person name="Andreopoulos W."/>
            <person name="Lipzen A."/>
            <person name="Yan J."/>
            <person name="Wang M."/>
            <person name="Ng V."/>
            <person name="Grigoriev I.V."/>
            <person name="Spatafora J.W."/>
            <person name="Magnuson J.K."/>
            <person name="Baker S.E."/>
            <person name="Pomraning K.R."/>
        </authorList>
    </citation>
    <scope>NUCLEOTIDE SEQUENCE [LARGE SCALE GENOMIC DNA]</scope>
    <source>
        <strain evidence="2">CBS 10300</strain>
    </source>
</reference>
<organism evidence="1 2">
    <name type="scientific">Lipomyces orientalis</name>
    <dbReference type="NCBI Taxonomy" id="1233043"/>
    <lineage>
        <taxon>Eukaryota</taxon>
        <taxon>Fungi</taxon>
        <taxon>Dikarya</taxon>
        <taxon>Ascomycota</taxon>
        <taxon>Saccharomycotina</taxon>
        <taxon>Lipomycetes</taxon>
        <taxon>Lipomycetales</taxon>
        <taxon>Lipomycetaceae</taxon>
        <taxon>Lipomyces</taxon>
    </lineage>
</organism>